<evidence type="ECO:0000313" key="1">
    <source>
        <dbReference type="EMBL" id="ANB50640.1"/>
    </source>
</evidence>
<keyword evidence="2" id="KW-1185">Reference proteome</keyword>
<dbReference type="RefSeq" id="YP_010776391.1">
    <property type="nucleotide sequence ID" value="NC_075034.1"/>
</dbReference>
<organism evidence="1 2">
    <name type="scientific">Powai lake megavirus</name>
    <dbReference type="NCBI Taxonomy" id="1842663"/>
    <lineage>
        <taxon>Viruses</taxon>
        <taxon>Varidnaviria</taxon>
        <taxon>Bamfordvirae</taxon>
        <taxon>Nucleocytoviricota</taxon>
        <taxon>Megaviricetes</taxon>
        <taxon>Imitervirales</taxon>
        <taxon>Mimiviridae</taxon>
        <taxon>Megamimivirinae</taxon>
        <taxon>Megavirus</taxon>
        <taxon>Megavirus powaiense</taxon>
    </lineage>
</organism>
<dbReference type="Proteomes" id="UP000241365">
    <property type="component" value="Segment"/>
</dbReference>
<protein>
    <submittedName>
        <fullName evidence="1">Uncharacterized protein</fullName>
    </submittedName>
</protein>
<proteinExistence type="predicted"/>
<sequence>MNAKNPIINTIMVIYGYNNNYFPWHTSTDNTIYKACGLVINHFQEKYIITTRQYLISCENLVGYLYDQESCQVTRHILTKISHSIESNIMILKILDYEENDNLVGYDLNYYIVPNKNKLYQIIMPQLNSNADEREFEINVYDTKFLKSCIFDINFVPRNFLYKFQLLKNDSINLSGSIIFKSKKIIGLTVAVMSKYLFVIPIKIIKKIISDYIYSKQHQLQLCGLVCLPFDYEIKKNNVIISKQIKISTPNGNKIIKSQDIIKTINYKKIQIIDNEVVIYDNDLEDYIPIDIYCRWNHDIYNDFIVELSRNNKIIIFNINKFKTTHDLALTSQCDINFDTIIPYYEFNGLILTWLTHELIDILVINNITPDNYIIQKILQGEPIELNKILIIIDCIDNQLVDKYQLPVLKINSKKNYILSCPIVSEINNNNIQCLQNLNDLDHYKITESKIKIAFSTNNHKYIFV</sequence>
<reference evidence="1 2" key="1">
    <citation type="journal article" date="2016" name="Genome Announc.">
        <title>Complete Genome Sequence of a New Megavirus Family Member Isolated from an Inland Water Lake for the First Time in India.</title>
        <authorList>
            <person name="Chatterjee A."/>
            <person name="Ali F."/>
            <person name="Bange D."/>
            <person name="Kondabagil K."/>
        </authorList>
    </citation>
    <scope>NUCLEOTIDE SEQUENCE [LARGE SCALE GENOMIC DNA]</scope>
    <source>
        <strain evidence="1">1</strain>
    </source>
</reference>
<evidence type="ECO:0000313" key="2">
    <source>
        <dbReference type="Proteomes" id="UP000241365"/>
    </source>
</evidence>
<dbReference type="KEGG" id="vg:80513002"/>
<accession>A0A167RG18</accession>
<name>A0A167RG18_9VIRU</name>
<dbReference type="GeneID" id="80513002"/>
<dbReference type="EMBL" id="KU877344">
    <property type="protein sequence ID" value="ANB50640.1"/>
    <property type="molecule type" value="Genomic_DNA"/>
</dbReference>